<feature type="compositionally biased region" description="Basic and acidic residues" evidence="1">
    <location>
        <begin position="88"/>
        <end position="105"/>
    </location>
</feature>
<name>A0AAD8I443_9APIA</name>
<evidence type="ECO:0000256" key="1">
    <source>
        <dbReference type="SAM" id="MobiDB-lite"/>
    </source>
</evidence>
<dbReference type="EMBL" id="JAUIZM010000006">
    <property type="protein sequence ID" value="KAK1378368.1"/>
    <property type="molecule type" value="Genomic_DNA"/>
</dbReference>
<evidence type="ECO:0000313" key="2">
    <source>
        <dbReference type="EMBL" id="KAK1378368.1"/>
    </source>
</evidence>
<feature type="compositionally biased region" description="Low complexity" evidence="1">
    <location>
        <begin position="72"/>
        <end position="87"/>
    </location>
</feature>
<gene>
    <name evidence="2" type="ORF">POM88_025112</name>
</gene>
<organism evidence="2 3">
    <name type="scientific">Heracleum sosnowskyi</name>
    <dbReference type="NCBI Taxonomy" id="360622"/>
    <lineage>
        <taxon>Eukaryota</taxon>
        <taxon>Viridiplantae</taxon>
        <taxon>Streptophyta</taxon>
        <taxon>Embryophyta</taxon>
        <taxon>Tracheophyta</taxon>
        <taxon>Spermatophyta</taxon>
        <taxon>Magnoliopsida</taxon>
        <taxon>eudicotyledons</taxon>
        <taxon>Gunneridae</taxon>
        <taxon>Pentapetalae</taxon>
        <taxon>asterids</taxon>
        <taxon>campanulids</taxon>
        <taxon>Apiales</taxon>
        <taxon>Apiaceae</taxon>
        <taxon>Apioideae</taxon>
        <taxon>apioid superclade</taxon>
        <taxon>Tordylieae</taxon>
        <taxon>Tordyliinae</taxon>
        <taxon>Heracleum</taxon>
    </lineage>
</organism>
<feature type="region of interest" description="Disordered" evidence="1">
    <location>
        <begin position="60"/>
        <end position="105"/>
    </location>
</feature>
<reference evidence="2" key="1">
    <citation type="submission" date="2023-02" db="EMBL/GenBank/DDBJ databases">
        <title>Genome of toxic invasive species Heracleum sosnowskyi carries increased number of genes despite the absence of recent whole-genome duplications.</title>
        <authorList>
            <person name="Schelkunov M."/>
            <person name="Shtratnikova V."/>
            <person name="Makarenko M."/>
            <person name="Klepikova A."/>
            <person name="Omelchenko D."/>
            <person name="Novikova G."/>
            <person name="Obukhova E."/>
            <person name="Bogdanov V."/>
            <person name="Penin A."/>
            <person name="Logacheva M."/>
        </authorList>
    </citation>
    <scope>NUCLEOTIDE SEQUENCE</scope>
    <source>
        <strain evidence="2">Hsosn_3</strain>
        <tissue evidence="2">Leaf</tissue>
    </source>
</reference>
<protein>
    <submittedName>
        <fullName evidence="2">Uncharacterized protein</fullName>
    </submittedName>
</protein>
<accession>A0AAD8I443</accession>
<dbReference type="AlphaFoldDB" id="A0AAD8I443"/>
<sequence length="150" mass="15961">MCNIYESVDYSSLRNYVELYVEKISTISGQHSNAMVEMSKSGDRSSSSYTSKILRTGESGGVIGGASGGASSGASGDISSGSSGRCISRLDSEGNSRGSSDFRDDDIPFYKSFDGSSMVASFHEPVINKSVDISNAHQGCQEHHQYMTSI</sequence>
<feature type="compositionally biased region" description="Gly residues" evidence="1">
    <location>
        <begin position="60"/>
        <end position="71"/>
    </location>
</feature>
<comment type="caution">
    <text evidence="2">The sequence shown here is derived from an EMBL/GenBank/DDBJ whole genome shotgun (WGS) entry which is preliminary data.</text>
</comment>
<keyword evidence="3" id="KW-1185">Reference proteome</keyword>
<dbReference type="Proteomes" id="UP001237642">
    <property type="component" value="Unassembled WGS sequence"/>
</dbReference>
<reference evidence="2" key="2">
    <citation type="submission" date="2023-05" db="EMBL/GenBank/DDBJ databases">
        <authorList>
            <person name="Schelkunov M.I."/>
        </authorList>
    </citation>
    <scope>NUCLEOTIDE SEQUENCE</scope>
    <source>
        <strain evidence="2">Hsosn_3</strain>
        <tissue evidence="2">Leaf</tissue>
    </source>
</reference>
<evidence type="ECO:0000313" key="3">
    <source>
        <dbReference type="Proteomes" id="UP001237642"/>
    </source>
</evidence>
<proteinExistence type="predicted"/>